<protein>
    <recommendedName>
        <fullName evidence="2">site-specific DNA-methyltransferase (adenine-specific)</fullName>
        <ecNumber evidence="2">2.1.1.72</ecNumber>
    </recommendedName>
</protein>
<gene>
    <name evidence="8" type="primary">dam_1</name>
    <name evidence="8" type="ORF">SCARUB_02457</name>
</gene>
<evidence type="ECO:0000313" key="9">
    <source>
        <dbReference type="Proteomes" id="UP000094056"/>
    </source>
</evidence>
<keyword evidence="4 8" id="KW-0808">Transferase</keyword>
<dbReference type="GO" id="GO:0032259">
    <property type="term" value="P:methylation"/>
    <property type="evidence" value="ECO:0007669"/>
    <property type="project" value="UniProtKB-KW"/>
</dbReference>
<keyword evidence="5" id="KW-0949">S-adenosyl-L-methionine</keyword>
<comment type="caution">
    <text evidence="8">The sequence shown here is derived from an EMBL/GenBank/DDBJ whole genome shotgun (WGS) entry which is preliminary data.</text>
</comment>
<reference evidence="8 9" key="1">
    <citation type="submission" date="2016-07" db="EMBL/GenBank/DDBJ databases">
        <title>Draft genome of Scalindua rubra, obtained from a brine-seawater interface in the Red Sea, sheds light on salt adaptation in anammox bacteria.</title>
        <authorList>
            <person name="Speth D.R."/>
            <person name="Lagkouvardos I."/>
            <person name="Wang Y."/>
            <person name="Qian P.-Y."/>
            <person name="Dutilh B.E."/>
            <person name="Jetten M.S."/>
        </authorList>
    </citation>
    <scope>NUCLEOTIDE SEQUENCE [LARGE SCALE GENOMIC DNA]</scope>
    <source>
        <strain evidence="8">BSI-1</strain>
    </source>
</reference>
<comment type="catalytic activity">
    <reaction evidence="6">
        <text>a 2'-deoxyadenosine in DNA + S-adenosyl-L-methionine = an N(6)-methyl-2'-deoxyadenosine in DNA + S-adenosyl-L-homocysteine + H(+)</text>
        <dbReference type="Rhea" id="RHEA:15197"/>
        <dbReference type="Rhea" id="RHEA-COMP:12418"/>
        <dbReference type="Rhea" id="RHEA-COMP:12419"/>
        <dbReference type="ChEBI" id="CHEBI:15378"/>
        <dbReference type="ChEBI" id="CHEBI:57856"/>
        <dbReference type="ChEBI" id="CHEBI:59789"/>
        <dbReference type="ChEBI" id="CHEBI:90615"/>
        <dbReference type="ChEBI" id="CHEBI:90616"/>
        <dbReference type="EC" id="2.1.1.72"/>
    </reaction>
</comment>
<evidence type="ECO:0000256" key="3">
    <source>
        <dbReference type="ARBA" id="ARBA00022603"/>
    </source>
</evidence>
<dbReference type="Gene3D" id="3.40.50.150">
    <property type="entry name" value="Vaccinia Virus protein VP39"/>
    <property type="match status" value="1"/>
</dbReference>
<dbReference type="GO" id="GO:0008170">
    <property type="term" value="F:N-methyltransferase activity"/>
    <property type="evidence" value="ECO:0007669"/>
    <property type="project" value="InterPro"/>
</dbReference>
<dbReference type="InterPro" id="IPR002052">
    <property type="entry name" value="DNA_methylase_N6_adenine_CS"/>
</dbReference>
<keyword evidence="3 8" id="KW-0489">Methyltransferase</keyword>
<dbReference type="GO" id="GO:0003677">
    <property type="term" value="F:DNA binding"/>
    <property type="evidence" value="ECO:0007669"/>
    <property type="project" value="InterPro"/>
</dbReference>
<dbReference type="GO" id="GO:0009007">
    <property type="term" value="F:site-specific DNA-methyltransferase (adenine-specific) activity"/>
    <property type="evidence" value="ECO:0007669"/>
    <property type="project" value="UniProtKB-EC"/>
</dbReference>
<dbReference type="InterPro" id="IPR029063">
    <property type="entry name" value="SAM-dependent_MTases_sf"/>
</dbReference>
<dbReference type="SUPFAM" id="SSF53335">
    <property type="entry name" value="S-adenosyl-L-methionine-dependent methyltransferases"/>
    <property type="match status" value="1"/>
</dbReference>
<proteinExistence type="inferred from homology"/>
<accession>A0A1E3X9Y9</accession>
<evidence type="ECO:0000259" key="7">
    <source>
        <dbReference type="Pfam" id="PF01555"/>
    </source>
</evidence>
<name>A0A1E3X9Y9_9BACT</name>
<evidence type="ECO:0000256" key="6">
    <source>
        <dbReference type="ARBA" id="ARBA00047942"/>
    </source>
</evidence>
<dbReference type="Proteomes" id="UP000094056">
    <property type="component" value="Unassembled WGS sequence"/>
</dbReference>
<evidence type="ECO:0000256" key="5">
    <source>
        <dbReference type="ARBA" id="ARBA00022691"/>
    </source>
</evidence>
<evidence type="ECO:0000313" key="8">
    <source>
        <dbReference type="EMBL" id="ODS32430.1"/>
    </source>
</evidence>
<sequence length="680" mass="78516">MSRLSKKDRQRIIEILESGEALPLDYKHILFPPEKKEYELVYAGKEREEDILADTMAVPLQPIKTFGKNGNGWTNKLIFGDNLQVMKSLLDDPDVKGQAKLIYIDPPFGTGDEYSLKNGQGAYSAKKKGAEFIEFLRKRLILLRELLSNDGVIFCRIDYHFGHYIKAIMDEVFGGQNFQNDIVINRFKRMLKGLKKFNVATDNTLFYSRVNSFHFKTIEKERTCTFCGNEIEPIWRAMSSPGLRRPPERVIFGKMMYPPQGRHWTFTQKRIQELISESRLRINNNTIYTDINGNKIRGMPEYLQTETIPIDSNWTDLKGYVFNAKYPTENPEELLERVIESSSKRGELVIDAFVGSGTTLAVAEKLSRRWIGIDCGKLAIYTTQKRMLNLKKEIGNKGKSLKPKPFTLYHAGLYDFPKLKKLPWKDWRLFALHLFNCRDYKHTVSGIDLDGYKGRSDVLVFNYQQEGGVVLDYGFIDDLHSMIGSKVGKQFFIISPAASVMFLEDYIDKGSTRYYILRIPYSIINELHNRDFEAIKQPIDESEVNDTVDAVGFDFVRQPKVECEYMLKQVKEQSSEVAAIKIKTFKSEAMLKGASQLGNRESLSMVMVDFDYDGEIFNLDKVYYASDLVKNGWEVHLPVESIKNQMMIIYLDIYGNEYREIKSIKDFNSSHKLKSSRSKK</sequence>
<dbReference type="InterPro" id="IPR002295">
    <property type="entry name" value="N4/N6-MTase_EcoPI_Mod-like"/>
</dbReference>
<dbReference type="PATRIC" id="fig|1872076.5.peg.2896"/>
<dbReference type="EC" id="2.1.1.72" evidence="2"/>
<evidence type="ECO:0000256" key="2">
    <source>
        <dbReference type="ARBA" id="ARBA00011900"/>
    </source>
</evidence>
<evidence type="ECO:0000256" key="4">
    <source>
        <dbReference type="ARBA" id="ARBA00022679"/>
    </source>
</evidence>
<dbReference type="EMBL" id="MAYW01000063">
    <property type="protein sequence ID" value="ODS32430.1"/>
    <property type="molecule type" value="Genomic_DNA"/>
</dbReference>
<organism evidence="8 9">
    <name type="scientific">Candidatus Scalindua rubra</name>
    <dbReference type="NCBI Taxonomy" id="1872076"/>
    <lineage>
        <taxon>Bacteria</taxon>
        <taxon>Pseudomonadati</taxon>
        <taxon>Planctomycetota</taxon>
        <taxon>Candidatus Brocadiia</taxon>
        <taxon>Candidatus Brocadiales</taxon>
        <taxon>Candidatus Scalinduaceae</taxon>
        <taxon>Candidatus Scalindua</taxon>
    </lineage>
</organism>
<feature type="domain" description="DNA methylase N-4/N-6" evidence="7">
    <location>
        <begin position="100"/>
        <end position="382"/>
    </location>
</feature>
<dbReference type="AlphaFoldDB" id="A0A1E3X9Y9"/>
<dbReference type="InterPro" id="IPR002941">
    <property type="entry name" value="DNA_methylase_N4/N6"/>
</dbReference>
<dbReference type="Pfam" id="PF01555">
    <property type="entry name" value="N6_N4_Mtase"/>
    <property type="match status" value="1"/>
</dbReference>
<comment type="similarity">
    <text evidence="1">Belongs to the N(4)/N(6)-methyltransferase family.</text>
</comment>
<dbReference type="PRINTS" id="PR00506">
    <property type="entry name" value="D21N6MTFRASE"/>
</dbReference>
<dbReference type="PROSITE" id="PS00092">
    <property type="entry name" value="N6_MTASE"/>
    <property type="match status" value="1"/>
</dbReference>
<evidence type="ECO:0000256" key="1">
    <source>
        <dbReference type="ARBA" id="ARBA00006594"/>
    </source>
</evidence>